<feature type="domain" description="Major facilitator superfamily (MFS) profile" evidence="6">
    <location>
        <begin position="122"/>
        <end position="500"/>
    </location>
</feature>
<organism evidence="7 8">
    <name type="scientific">Hypsizygus marmoreus</name>
    <name type="common">White beech mushroom</name>
    <name type="synonym">Agaricus marmoreus</name>
    <dbReference type="NCBI Taxonomy" id="39966"/>
    <lineage>
        <taxon>Eukaryota</taxon>
        <taxon>Fungi</taxon>
        <taxon>Dikarya</taxon>
        <taxon>Basidiomycota</taxon>
        <taxon>Agaricomycotina</taxon>
        <taxon>Agaricomycetes</taxon>
        <taxon>Agaricomycetidae</taxon>
        <taxon>Agaricales</taxon>
        <taxon>Tricholomatineae</taxon>
        <taxon>Lyophyllaceae</taxon>
        <taxon>Hypsizygus</taxon>
    </lineage>
</organism>
<dbReference type="InterPro" id="IPR036259">
    <property type="entry name" value="MFS_trans_sf"/>
</dbReference>
<dbReference type="InterPro" id="IPR004045">
    <property type="entry name" value="Glutathione_S-Trfase_N"/>
</dbReference>
<dbReference type="OrthoDB" id="4951845at2759"/>
<reference evidence="7" key="1">
    <citation type="submission" date="2018-04" db="EMBL/GenBank/DDBJ databases">
        <title>Whole genome sequencing of Hypsizygus marmoreus.</title>
        <authorList>
            <person name="Choi I.-G."/>
            <person name="Min B."/>
            <person name="Kim J.-G."/>
            <person name="Kim S."/>
            <person name="Oh Y.-L."/>
            <person name="Kong W.-S."/>
            <person name="Park H."/>
            <person name="Jeong J."/>
            <person name="Song E.-S."/>
        </authorList>
    </citation>
    <scope>NUCLEOTIDE SEQUENCE [LARGE SCALE GENOMIC DNA]</scope>
    <source>
        <strain evidence="7">51987-8</strain>
    </source>
</reference>
<dbReference type="Pfam" id="PF07690">
    <property type="entry name" value="MFS_1"/>
    <property type="match status" value="1"/>
</dbReference>
<dbReference type="Gene3D" id="1.20.1250.20">
    <property type="entry name" value="MFS general substrate transporter like domains"/>
    <property type="match status" value="2"/>
</dbReference>
<dbReference type="Gene3D" id="3.40.30.10">
    <property type="entry name" value="Glutaredoxin"/>
    <property type="match status" value="1"/>
</dbReference>
<dbReference type="InterPro" id="IPR040079">
    <property type="entry name" value="Glutathione_S-Trfase"/>
</dbReference>
<comment type="subcellular location">
    <subcellularLocation>
        <location evidence="1">Membrane</location>
        <topology evidence="1">Multi-pass membrane protein</topology>
    </subcellularLocation>
</comment>
<evidence type="ECO:0000256" key="2">
    <source>
        <dbReference type="ARBA" id="ARBA00006727"/>
    </source>
</evidence>
<dbReference type="InterPro" id="IPR036282">
    <property type="entry name" value="Glutathione-S-Trfase_C_sf"/>
</dbReference>
<dbReference type="InParanoid" id="A0A369JL65"/>
<feature type="transmembrane region" description="Helical" evidence="3">
    <location>
        <begin position="360"/>
        <end position="380"/>
    </location>
</feature>
<feature type="transmembrane region" description="Helical" evidence="3">
    <location>
        <begin position="122"/>
        <end position="140"/>
    </location>
</feature>
<dbReference type="SUPFAM" id="SSF103473">
    <property type="entry name" value="MFS general substrate transporter"/>
    <property type="match status" value="1"/>
</dbReference>
<keyword evidence="8" id="KW-1185">Reference proteome</keyword>
<name>A0A369JL65_HYPMA</name>
<evidence type="ECO:0000313" key="7">
    <source>
        <dbReference type="EMBL" id="RDB20144.1"/>
    </source>
</evidence>
<feature type="transmembrane region" description="Helical" evidence="3">
    <location>
        <begin position="448"/>
        <end position="466"/>
    </location>
</feature>
<dbReference type="PROSITE" id="PS50405">
    <property type="entry name" value="GST_CTER"/>
    <property type="match status" value="1"/>
</dbReference>
<feature type="transmembrane region" description="Helical" evidence="3">
    <location>
        <begin position="191"/>
        <end position="209"/>
    </location>
</feature>
<keyword evidence="3" id="KW-1133">Transmembrane helix</keyword>
<dbReference type="GO" id="GO:0016020">
    <property type="term" value="C:membrane"/>
    <property type="evidence" value="ECO:0007669"/>
    <property type="project" value="UniProtKB-SubCell"/>
</dbReference>
<dbReference type="CDD" id="cd00570">
    <property type="entry name" value="GST_N_family"/>
    <property type="match status" value="1"/>
</dbReference>
<evidence type="ECO:0000259" key="6">
    <source>
        <dbReference type="PROSITE" id="PS50850"/>
    </source>
</evidence>
<feature type="transmembrane region" description="Helical" evidence="3">
    <location>
        <begin position="160"/>
        <end position="179"/>
    </location>
</feature>
<feature type="transmembrane region" description="Helical" evidence="3">
    <location>
        <begin position="282"/>
        <end position="304"/>
    </location>
</feature>
<dbReference type="PANTHER" id="PTHR11360:SF234">
    <property type="entry name" value="MFS-TYPE TRANSPORTER DBAD-RELATED"/>
    <property type="match status" value="1"/>
</dbReference>
<sequence>MSAETWAFLIQCYNPEKTPRVGMKQVTDRLTGIIIGRACKRVPLLFAKRKISVLFKKQNDDHLFNVIPNSSWSNPPMDSYLPSAESSLPTLHEEPRTTTEKGAEPLVEMVVDGSLMDGGARAWATVAGGFFITLVTFGYANAFGVYQDIYTRAGTASPSRISWIGSTQLFFLLGMGLPAGKLVDMGYFRHAIFVGSVIFVFSVFMVSLAHHDQYYQIFLAQGPGMGIGAGFLYVPAMAIQAHHWQNRRALAMGIVISGSSIGGIIFPIMLNQLFKGSVGFEWGVRASGFLCLGLLLLANILMTTNPAVAGQAKQKPDILGLLTDVPYMLCCLAAFAVLWGLFLPYFYLQLYAILHGLDPNFAFYTLSILNASSLFGRILPNVFADKIGSFNCLAPSVFACSVLLFAFFGIKSVEAVVVFAILYGFFSGAFLSLASPALASLSRNDSEIGVRLGLAFTLGAFGALTGPPIDGALLGKTFLWYKAIVFSGVSGDTFSFEHSISQSWAGINDFWSAGPFRCTPSGRQKERNTVCMTALFNYIPLRIPDTLRLSCYLIYLELALYNATRHTATLSDGPESANDVIDHMSAAQDSGKHYHNECTGLALETVKRHQEPENITLFGSCFCPFVQRVWIAFEYLEIPYKYHEVDPYKKPQELLEVSPKGLVPGLKLNNFNPPRALNESTVILEFLEDLAATSTGRSLLPSHTNPYARALVRLQADHVNRTLVPAFYRYLQAQDEAAQIEGGKEFHAALEGLVNLMERAEREMVDSGGFSGEGERASAVHGLGLWVEGGDLGWADVMAGPWIFRASNVLKHYRGFALPAGKKFDAWIGRLFSHPVFKSTCSTEELYLDSYERYAYNRPNTSLVAEAINSGRGLP</sequence>
<dbReference type="InterPro" id="IPR011701">
    <property type="entry name" value="MFS"/>
</dbReference>
<feature type="transmembrane region" description="Helical" evidence="3">
    <location>
        <begin position="392"/>
        <end position="410"/>
    </location>
</feature>
<evidence type="ECO:0000259" key="4">
    <source>
        <dbReference type="PROSITE" id="PS50404"/>
    </source>
</evidence>
<dbReference type="SUPFAM" id="SSF47616">
    <property type="entry name" value="GST C-terminal domain-like"/>
    <property type="match status" value="1"/>
</dbReference>
<dbReference type="Pfam" id="PF13417">
    <property type="entry name" value="GST_N_3"/>
    <property type="match status" value="1"/>
</dbReference>
<accession>A0A369JL65</accession>
<dbReference type="EMBL" id="LUEZ02000071">
    <property type="protein sequence ID" value="RDB20144.1"/>
    <property type="molecule type" value="Genomic_DNA"/>
</dbReference>
<feature type="transmembrane region" description="Helical" evidence="3">
    <location>
        <begin position="249"/>
        <end position="270"/>
    </location>
</feature>
<comment type="similarity">
    <text evidence="2">Belongs to the major facilitator superfamily. Monocarboxylate porter (TC 2.A.1.13) family.</text>
</comment>
<keyword evidence="3" id="KW-0472">Membrane</keyword>
<dbReference type="SFLD" id="SFLDS00019">
    <property type="entry name" value="Glutathione_Transferase_(cytos"/>
    <property type="match status" value="1"/>
</dbReference>
<gene>
    <name evidence="7" type="primary">MCH5_14</name>
    <name evidence="7" type="ORF">Hypma_013008</name>
</gene>
<dbReference type="SFLD" id="SFLDG00358">
    <property type="entry name" value="Main_(cytGST)"/>
    <property type="match status" value="1"/>
</dbReference>
<evidence type="ECO:0000313" key="8">
    <source>
        <dbReference type="Proteomes" id="UP000076154"/>
    </source>
</evidence>
<feature type="domain" description="GST C-terminal" evidence="5">
    <location>
        <begin position="705"/>
        <end position="863"/>
    </location>
</feature>
<dbReference type="InterPro" id="IPR036249">
    <property type="entry name" value="Thioredoxin-like_sf"/>
</dbReference>
<feature type="transmembrane region" description="Helical" evidence="3">
    <location>
        <begin position="416"/>
        <end position="441"/>
    </location>
</feature>
<feature type="transmembrane region" description="Helical" evidence="3">
    <location>
        <begin position="325"/>
        <end position="348"/>
    </location>
</feature>
<protein>
    <submittedName>
        <fullName evidence="7">Riboflavin transporter MCH5</fullName>
    </submittedName>
</protein>
<evidence type="ECO:0000256" key="3">
    <source>
        <dbReference type="SAM" id="Phobius"/>
    </source>
</evidence>
<dbReference type="PROSITE" id="PS50850">
    <property type="entry name" value="MFS"/>
    <property type="match status" value="1"/>
</dbReference>
<feature type="transmembrane region" description="Helical" evidence="3">
    <location>
        <begin position="215"/>
        <end position="237"/>
    </location>
</feature>
<dbReference type="InterPro" id="IPR020846">
    <property type="entry name" value="MFS_dom"/>
</dbReference>
<comment type="caution">
    <text evidence="7">The sequence shown here is derived from an EMBL/GenBank/DDBJ whole genome shotgun (WGS) entry which is preliminary data.</text>
</comment>
<dbReference type="InterPro" id="IPR050327">
    <property type="entry name" value="Proton-linked_MCT"/>
</dbReference>
<evidence type="ECO:0000259" key="5">
    <source>
        <dbReference type="PROSITE" id="PS50405"/>
    </source>
</evidence>
<keyword evidence="3" id="KW-0812">Transmembrane</keyword>
<proteinExistence type="inferred from homology"/>
<dbReference type="AlphaFoldDB" id="A0A369JL65"/>
<dbReference type="GO" id="GO:0022857">
    <property type="term" value="F:transmembrane transporter activity"/>
    <property type="evidence" value="ECO:0007669"/>
    <property type="project" value="InterPro"/>
</dbReference>
<evidence type="ECO:0000256" key="1">
    <source>
        <dbReference type="ARBA" id="ARBA00004141"/>
    </source>
</evidence>
<dbReference type="PROSITE" id="PS50404">
    <property type="entry name" value="GST_NTER"/>
    <property type="match status" value="1"/>
</dbReference>
<dbReference type="Proteomes" id="UP000076154">
    <property type="component" value="Unassembled WGS sequence"/>
</dbReference>
<dbReference type="Gene3D" id="1.20.1050.10">
    <property type="match status" value="1"/>
</dbReference>
<feature type="domain" description="GST N-terminal" evidence="4">
    <location>
        <begin position="613"/>
        <end position="695"/>
    </location>
</feature>
<dbReference type="SUPFAM" id="SSF52833">
    <property type="entry name" value="Thioredoxin-like"/>
    <property type="match status" value="1"/>
</dbReference>
<dbReference type="PANTHER" id="PTHR11360">
    <property type="entry name" value="MONOCARBOXYLATE TRANSPORTER"/>
    <property type="match status" value="1"/>
</dbReference>
<dbReference type="InterPro" id="IPR010987">
    <property type="entry name" value="Glutathione-S-Trfase_C-like"/>
</dbReference>